<feature type="binding site" evidence="12">
    <location>
        <position position="470"/>
    </location>
    <ligand>
        <name>Mn(2+)</name>
        <dbReference type="ChEBI" id="CHEBI:29035"/>
        <label>2</label>
    </ligand>
</feature>
<dbReference type="GO" id="GO:0006096">
    <property type="term" value="P:glycolytic process"/>
    <property type="evidence" value="ECO:0007669"/>
    <property type="project" value="UniProtKB-UniRule"/>
</dbReference>
<dbReference type="PANTHER" id="PTHR31637">
    <property type="entry name" value="2,3-BISPHOSPHOGLYCERATE-INDEPENDENT PHOSPHOGLYCERATE MUTASE"/>
    <property type="match status" value="1"/>
</dbReference>
<evidence type="ECO:0000256" key="12">
    <source>
        <dbReference type="PIRSR" id="PIRSR001492-3"/>
    </source>
</evidence>
<dbReference type="EMBL" id="MGAV01000008">
    <property type="protein sequence ID" value="OGK55218.1"/>
    <property type="molecule type" value="Genomic_DNA"/>
</dbReference>
<evidence type="ECO:0000256" key="9">
    <source>
        <dbReference type="ARBA" id="ARBA00023235"/>
    </source>
</evidence>
<feature type="domain" description="BPG-independent PGAM N-terminal" evidence="14">
    <location>
        <begin position="80"/>
        <end position="324"/>
    </location>
</feature>
<dbReference type="Pfam" id="PF06415">
    <property type="entry name" value="iPGM_N"/>
    <property type="match status" value="1"/>
</dbReference>
<keyword evidence="7 10" id="KW-0324">Glycolysis</keyword>
<dbReference type="Gene3D" id="3.40.1450.10">
    <property type="entry name" value="BPG-independent phosphoglycerate mutase, domain B"/>
    <property type="match status" value="1"/>
</dbReference>
<evidence type="ECO:0000259" key="14">
    <source>
        <dbReference type="Pfam" id="PF06415"/>
    </source>
</evidence>
<feature type="binding site" evidence="12">
    <location>
        <position position="469"/>
    </location>
    <ligand>
        <name>Mn(2+)</name>
        <dbReference type="ChEBI" id="CHEBI:29035"/>
        <label>2</label>
    </ligand>
</feature>
<feature type="binding site" evidence="12">
    <location>
        <position position="10"/>
    </location>
    <ligand>
        <name>Mn(2+)</name>
        <dbReference type="ChEBI" id="CHEBI:29035"/>
        <label>2</label>
    </ligand>
</feature>
<feature type="binding site" evidence="10 11">
    <location>
        <position position="121"/>
    </location>
    <ligand>
        <name>substrate</name>
    </ligand>
</feature>
<reference evidence="15 16" key="1">
    <citation type="journal article" date="2016" name="Nat. Commun.">
        <title>Thousands of microbial genomes shed light on interconnected biogeochemical processes in an aquifer system.</title>
        <authorList>
            <person name="Anantharaman K."/>
            <person name="Brown C.T."/>
            <person name="Hug L.A."/>
            <person name="Sharon I."/>
            <person name="Castelle C.J."/>
            <person name="Probst A.J."/>
            <person name="Thomas B.C."/>
            <person name="Singh A."/>
            <person name="Wilkins M.J."/>
            <person name="Karaoz U."/>
            <person name="Brodie E.L."/>
            <person name="Williams K.H."/>
            <person name="Hubbard S.S."/>
            <person name="Banfield J.F."/>
        </authorList>
    </citation>
    <scope>NUCLEOTIDE SEQUENCE [LARGE SCALE GENOMIC DNA]</scope>
</reference>
<evidence type="ECO:0000256" key="1">
    <source>
        <dbReference type="ARBA" id="ARBA00000370"/>
    </source>
</evidence>
<feature type="binding site" evidence="10 11">
    <location>
        <begin position="151"/>
        <end position="152"/>
    </location>
    <ligand>
        <name>substrate</name>
    </ligand>
</feature>
<dbReference type="Pfam" id="PF01676">
    <property type="entry name" value="Metalloenzyme"/>
    <property type="match status" value="1"/>
</dbReference>
<dbReference type="InterPro" id="IPR036646">
    <property type="entry name" value="PGAM_B_sf"/>
</dbReference>
<protein>
    <recommendedName>
        <fullName evidence="10">2,3-bisphosphoglycerate-independent phosphoglycerate mutase</fullName>
        <shortName evidence="10">BPG-independent PGAM</shortName>
        <shortName evidence="10">Phosphoglyceromutase</shortName>
        <shortName evidence="10">iPGM</shortName>
        <ecNumber evidence="10">5.4.2.12</ecNumber>
    </recommendedName>
</protein>
<feature type="binding site" evidence="10 11">
    <location>
        <position position="361"/>
    </location>
    <ligand>
        <name>substrate</name>
    </ligand>
</feature>
<evidence type="ECO:0000256" key="6">
    <source>
        <dbReference type="ARBA" id="ARBA00022723"/>
    </source>
</evidence>
<evidence type="ECO:0000256" key="5">
    <source>
        <dbReference type="ARBA" id="ARBA00008819"/>
    </source>
</evidence>
<keyword evidence="8 12" id="KW-0464">Manganese</keyword>
<dbReference type="GO" id="GO:0030145">
    <property type="term" value="F:manganese ion binding"/>
    <property type="evidence" value="ECO:0007669"/>
    <property type="project" value="InterPro"/>
</dbReference>
<dbReference type="InterPro" id="IPR006124">
    <property type="entry name" value="Metalloenzyme"/>
</dbReference>
<comment type="pathway">
    <text evidence="4 10">Carbohydrate degradation; glycolysis; pyruvate from D-glyceraldehyde 3-phosphate: step 3/5.</text>
</comment>
<gene>
    <name evidence="10" type="primary">gpmI</name>
    <name evidence="15" type="ORF">A3H78_04235</name>
</gene>
<evidence type="ECO:0000256" key="11">
    <source>
        <dbReference type="PIRSR" id="PIRSR001492-2"/>
    </source>
</evidence>
<dbReference type="PIRSF" id="PIRSF001492">
    <property type="entry name" value="IPGAM"/>
    <property type="match status" value="1"/>
</dbReference>
<comment type="subunit">
    <text evidence="10">Monomer.</text>
</comment>
<evidence type="ECO:0000256" key="3">
    <source>
        <dbReference type="ARBA" id="ARBA00002315"/>
    </source>
</evidence>
<dbReference type="SUPFAM" id="SSF64158">
    <property type="entry name" value="2,3-Bisphosphoglycerate-independent phosphoglycerate mutase, substrate-binding domain"/>
    <property type="match status" value="1"/>
</dbReference>
<dbReference type="UniPathway" id="UPA00109">
    <property type="reaction ID" value="UER00186"/>
</dbReference>
<dbReference type="GO" id="GO:0004619">
    <property type="term" value="F:phosphoglycerate mutase activity"/>
    <property type="evidence" value="ECO:0007669"/>
    <property type="project" value="UniProtKB-UniRule"/>
</dbReference>
<dbReference type="FunFam" id="3.40.1450.10:FF:000002">
    <property type="entry name" value="2,3-bisphosphoglycerate-independent phosphoglycerate mutase"/>
    <property type="match status" value="1"/>
</dbReference>
<dbReference type="CDD" id="cd16010">
    <property type="entry name" value="iPGM"/>
    <property type="match status" value="1"/>
</dbReference>
<organism evidence="15 16">
    <name type="scientific">Candidatus Roizmanbacteria bacterium RIFCSPLOWO2_02_FULL_36_11</name>
    <dbReference type="NCBI Taxonomy" id="1802071"/>
    <lineage>
        <taxon>Bacteria</taxon>
        <taxon>Candidatus Roizmaniibacteriota</taxon>
    </lineage>
</organism>
<dbReference type="InterPro" id="IPR005995">
    <property type="entry name" value="Pgm_bpd_ind"/>
</dbReference>
<feature type="binding site" evidence="12">
    <location>
        <position position="488"/>
    </location>
    <ligand>
        <name>Mn(2+)</name>
        <dbReference type="ChEBI" id="CHEBI:29035"/>
        <label>1</label>
    </ligand>
</feature>
<evidence type="ECO:0000259" key="13">
    <source>
        <dbReference type="Pfam" id="PF01676"/>
    </source>
</evidence>
<proteinExistence type="inferred from homology"/>
<comment type="caution">
    <text evidence="10">Lacks conserved residue(s) required for the propagation of feature annotation.</text>
</comment>
<evidence type="ECO:0000313" key="16">
    <source>
        <dbReference type="Proteomes" id="UP000177418"/>
    </source>
</evidence>
<dbReference type="InterPro" id="IPR017850">
    <property type="entry name" value="Alkaline_phosphatase_core_sf"/>
</dbReference>
<dbReference type="HAMAP" id="MF_01038">
    <property type="entry name" value="GpmI"/>
    <property type="match status" value="1"/>
</dbReference>
<comment type="function">
    <text evidence="3 10">Catalyzes the interconversion of 2-phosphoglycerate and 3-phosphoglycerate.</text>
</comment>
<comment type="catalytic activity">
    <reaction evidence="1 10">
        <text>(2R)-2-phosphoglycerate = (2R)-3-phosphoglycerate</text>
        <dbReference type="Rhea" id="RHEA:15901"/>
        <dbReference type="ChEBI" id="CHEBI:58272"/>
        <dbReference type="ChEBI" id="CHEBI:58289"/>
        <dbReference type="EC" id="5.4.2.12"/>
    </reaction>
</comment>
<feature type="binding site" evidence="10 11">
    <location>
        <position position="183"/>
    </location>
    <ligand>
        <name>substrate</name>
    </ligand>
</feature>
<feature type="binding site" evidence="12">
    <location>
        <position position="428"/>
    </location>
    <ligand>
        <name>Mn(2+)</name>
        <dbReference type="ChEBI" id="CHEBI:29035"/>
        <label>1</label>
    </ligand>
</feature>
<feature type="binding site" evidence="12">
    <location>
        <position position="432"/>
    </location>
    <ligand>
        <name>Mn(2+)</name>
        <dbReference type="ChEBI" id="CHEBI:29035"/>
        <label>1</label>
    </ligand>
</feature>
<sequence length="545" mass="60857">MNSAILVILDGFGIGPVGSGNAISQAVPPTINSLIHLYPNTQLVASGESVGLPKNEVGSTEVGHLNIGAGRIVYQSLPRINLAIADGSFYRNEAFLGTLAHVSKTGGNIHLIGLVGSGTVHASIDHLYALMYFFKENKFDRINMNIITDGRDSSPRSAKNYLENLEMKIKEMGIGKIISIMGRYYAMDRDKRWPRIEKAYRCLTEGIGKKAMSWREAIDISYSEGKTDEFVEPTNIVNESGTPLDLIKPGDAIIFFNYRIDRPRELTKAFVLPSFETDANQVSYDPYATKYEGSHIVQKAVFEQPFTRGKKIDNLYFVTMTEYERNLPTIVAFPPHIIHMPLGRVLSQRQMPQLRMAESEKERFVTFYFNGLREISFPYEDRIIIPSPKVATYDLKPEMSATELTEILIKKIYEDKYRFILVNFANPDMVAHTGNLKAAISAIKSIDTCLKSLIDCVLNTSYTLFITADHGNIEEMIDPKTGLASTEHSGNPVPFYVINSRLKGTNSVLQSGILADIAPTILSLLHIPIPSDMTGRNLLEDIHAY</sequence>
<dbReference type="InterPro" id="IPR011258">
    <property type="entry name" value="BPG-indep_PGM_N"/>
</dbReference>
<evidence type="ECO:0000256" key="2">
    <source>
        <dbReference type="ARBA" id="ARBA00001936"/>
    </source>
</evidence>
<evidence type="ECO:0000313" key="15">
    <source>
        <dbReference type="EMBL" id="OGK55218.1"/>
    </source>
</evidence>
<keyword evidence="6 12" id="KW-0479">Metal-binding</keyword>
<name>A0A1F7JHX9_9BACT</name>
<feature type="binding site" evidence="10 11">
    <location>
        <begin position="259"/>
        <end position="262"/>
    </location>
    <ligand>
        <name>substrate</name>
    </ligand>
</feature>
<dbReference type="PANTHER" id="PTHR31637:SF0">
    <property type="entry name" value="2,3-BISPHOSPHOGLYCERATE-INDEPENDENT PHOSPHOGLYCERATE MUTASE"/>
    <property type="match status" value="1"/>
</dbReference>
<comment type="cofactor">
    <cofactor evidence="2">
        <name>Mn(2+)</name>
        <dbReference type="ChEBI" id="CHEBI:29035"/>
    </cofactor>
</comment>
<accession>A0A1F7JHX9</accession>
<evidence type="ECO:0000256" key="10">
    <source>
        <dbReference type="HAMAP-Rule" id="MF_01038"/>
    </source>
</evidence>
<feature type="binding site" evidence="10 11">
    <location>
        <position position="189"/>
    </location>
    <ligand>
        <name>substrate</name>
    </ligand>
</feature>
<evidence type="ECO:0000256" key="8">
    <source>
        <dbReference type="ARBA" id="ARBA00023211"/>
    </source>
</evidence>
<comment type="caution">
    <text evidence="15">The sequence shown here is derived from an EMBL/GenBank/DDBJ whole genome shotgun (WGS) entry which is preliminary data.</text>
</comment>
<dbReference type="Gene3D" id="3.40.720.10">
    <property type="entry name" value="Alkaline Phosphatase, subunit A"/>
    <property type="match status" value="1"/>
</dbReference>
<dbReference type="SUPFAM" id="SSF53649">
    <property type="entry name" value="Alkaline phosphatase-like"/>
    <property type="match status" value="1"/>
</dbReference>
<dbReference type="GO" id="GO:0006007">
    <property type="term" value="P:glucose catabolic process"/>
    <property type="evidence" value="ECO:0007669"/>
    <property type="project" value="InterPro"/>
</dbReference>
<evidence type="ECO:0000256" key="4">
    <source>
        <dbReference type="ARBA" id="ARBA00004798"/>
    </source>
</evidence>
<dbReference type="EC" id="5.4.2.12" evidence="10"/>
<dbReference type="Proteomes" id="UP000177418">
    <property type="component" value="Unassembled WGS sequence"/>
</dbReference>
<dbReference type="GO" id="GO:0005829">
    <property type="term" value="C:cytosol"/>
    <property type="evidence" value="ECO:0007669"/>
    <property type="project" value="TreeGrafter"/>
</dbReference>
<dbReference type="AlphaFoldDB" id="A0A1F7JHX9"/>
<comment type="similarity">
    <text evidence="5 10">Belongs to the BPG-independent phosphoglycerate mutase family.</text>
</comment>
<evidence type="ECO:0000256" key="7">
    <source>
        <dbReference type="ARBA" id="ARBA00023152"/>
    </source>
</evidence>
<keyword evidence="9 10" id="KW-0413">Isomerase</keyword>
<feature type="domain" description="Metalloenzyme" evidence="13">
    <location>
        <begin position="4"/>
        <end position="527"/>
    </location>
</feature>